<feature type="binding site" evidence="10">
    <location>
        <position position="175"/>
    </location>
    <ligand>
        <name>thiamine diphosphate</name>
        <dbReference type="ChEBI" id="CHEBI:58937"/>
    </ligand>
</feature>
<keyword evidence="8 10" id="KW-0786">Thiamine pyrophosphate</keyword>
<evidence type="ECO:0000256" key="11">
    <source>
        <dbReference type="SAM" id="MobiDB-lite"/>
    </source>
</evidence>
<comment type="cofactor">
    <cofactor evidence="10">
        <name>Mg(2+)</name>
        <dbReference type="ChEBI" id="CHEBI:18420"/>
    </cofactor>
    <text evidence="10">Binds 1 Mg(2+) ion per subunit.</text>
</comment>
<feature type="binding site" evidence="10">
    <location>
        <begin position="113"/>
        <end position="115"/>
    </location>
    <ligand>
        <name>thiamine diphosphate</name>
        <dbReference type="ChEBI" id="CHEBI:58937"/>
    </ligand>
</feature>
<dbReference type="Pfam" id="PF02780">
    <property type="entry name" value="Transketolase_C"/>
    <property type="match status" value="1"/>
</dbReference>
<evidence type="ECO:0000256" key="5">
    <source>
        <dbReference type="ARBA" id="ARBA00022723"/>
    </source>
</evidence>
<name>A0A368T934_9ACTN</name>
<dbReference type="GO" id="GO:0005829">
    <property type="term" value="C:cytosol"/>
    <property type="evidence" value="ECO:0007669"/>
    <property type="project" value="TreeGrafter"/>
</dbReference>
<sequence>MTLLGAVRSPQDLKRLTADQIPQLAGEIREFLVSEVSRTGGHLGPNLGVVELTIALHRVFDSPREPILFDTGHQSYVHKILTGRQDFSGLRRAGGLSGYPARAESEHDFIENSHASTALSYADGLAKANEVLGRRDRAVVAVIGDGALTGGMAWEALNNIAEGKNRRVVIVVNDNGRSYSPTIGGLADHLATLRVTQGYEQVLDMAKTAINRAPVVGPPLYEALHGLKKGLKDAIQPQVMFEDLGLKYLGPIDGHDAQAVEKALRRARDFGGPVIVHCITQKGKGYPPAENHEEDQFHSLGAFDVETGVAKPKSGVSWTSLFSEEMVKLGAERDDIVAITAAMLHPTGLAAFAEAYPDRLYDVGIAEQHAATSAAGLAMGGLHPVVAVYATFLNRCFDQVLMDVALHRQGVTFALDRAGITGDDGASHNGMWDLSILQVVPNLGIAVPRDGTRMRELLREAVAVEDGPTVLRYPKTAVGADIPAVGKVGSMDVLRSAADGGRSTGSRGVNGKEDLLLVAVGTMAETCCEVADRLADQGIGVTVLDPRWVKPLDPALVEEAARYSVVAVVEDNGRVGAVGDAVARALRDADLDIPVRTFGVEQEFLDHAKREAILAEMGLTPQDLARKLTETVSRHTERSAAAESADEPAA</sequence>
<dbReference type="SUPFAM" id="SSF52518">
    <property type="entry name" value="Thiamin diphosphate-binding fold (THDP-binding)"/>
    <property type="match status" value="2"/>
</dbReference>
<dbReference type="OrthoDB" id="9803371at2"/>
<keyword evidence="6 10" id="KW-0460">Magnesium</keyword>
<comment type="pathway">
    <text evidence="1 10">Metabolic intermediate biosynthesis; 1-deoxy-D-xylulose 5-phosphate biosynthesis; 1-deoxy-D-xylulose 5-phosphate from D-glyceraldehyde 3-phosphate and pyruvate: step 1/1.</text>
</comment>
<dbReference type="Gene3D" id="3.40.50.920">
    <property type="match status" value="1"/>
</dbReference>
<evidence type="ECO:0000256" key="7">
    <source>
        <dbReference type="ARBA" id="ARBA00022977"/>
    </source>
</evidence>
<dbReference type="UniPathway" id="UPA00064">
    <property type="reaction ID" value="UER00091"/>
</dbReference>
<feature type="compositionally biased region" description="Basic and acidic residues" evidence="11">
    <location>
        <begin position="629"/>
        <end position="640"/>
    </location>
</feature>
<proteinExistence type="inferred from homology"/>
<dbReference type="SMART" id="SM00861">
    <property type="entry name" value="Transket_pyr"/>
    <property type="match status" value="1"/>
</dbReference>
<comment type="similarity">
    <text evidence="2 10">Belongs to the transketolase family. DXPS subfamily.</text>
</comment>
<dbReference type="GO" id="GO:0000287">
    <property type="term" value="F:magnesium ion binding"/>
    <property type="evidence" value="ECO:0007669"/>
    <property type="project" value="UniProtKB-UniRule"/>
</dbReference>
<evidence type="ECO:0000256" key="1">
    <source>
        <dbReference type="ARBA" id="ARBA00004980"/>
    </source>
</evidence>
<keyword evidence="4 10" id="KW-0808">Transferase</keyword>
<evidence type="ECO:0000313" key="14">
    <source>
        <dbReference type="Proteomes" id="UP000253318"/>
    </source>
</evidence>
<keyword evidence="5 10" id="KW-0479">Metal-binding</keyword>
<keyword evidence="9 10" id="KW-0414">Isoprene biosynthesis</keyword>
<dbReference type="Gene3D" id="3.40.50.970">
    <property type="match status" value="2"/>
</dbReference>
<dbReference type="GO" id="GO:0030976">
    <property type="term" value="F:thiamine pyrophosphate binding"/>
    <property type="evidence" value="ECO:0007669"/>
    <property type="project" value="UniProtKB-UniRule"/>
</dbReference>
<dbReference type="AlphaFoldDB" id="A0A368T934"/>
<comment type="function">
    <text evidence="10">Catalyzes the acyloin condensation reaction between C atoms 2 and 3 of pyruvate and glyceraldehyde 3-phosphate to yield 1-deoxy-D-xylulose-5-phosphate (DXP).</text>
</comment>
<keyword evidence="7 10" id="KW-0784">Thiamine biosynthesis</keyword>
<dbReference type="NCBIfam" id="NF003933">
    <property type="entry name" value="PRK05444.2-2"/>
    <property type="match status" value="1"/>
</dbReference>
<dbReference type="NCBIfam" id="TIGR00204">
    <property type="entry name" value="dxs"/>
    <property type="match status" value="1"/>
</dbReference>
<dbReference type="EMBL" id="QEIN01000028">
    <property type="protein sequence ID" value="RCV60926.1"/>
    <property type="molecule type" value="Genomic_DNA"/>
</dbReference>
<dbReference type="PANTHER" id="PTHR43322:SF5">
    <property type="entry name" value="1-DEOXY-D-XYLULOSE-5-PHOSPHATE SYNTHASE, CHLOROPLASTIC"/>
    <property type="match status" value="1"/>
</dbReference>
<dbReference type="RefSeq" id="WP_114396058.1">
    <property type="nucleotide sequence ID" value="NZ_QEIM01000002.1"/>
</dbReference>
<dbReference type="PANTHER" id="PTHR43322">
    <property type="entry name" value="1-D-DEOXYXYLULOSE 5-PHOSPHATE SYNTHASE-RELATED"/>
    <property type="match status" value="1"/>
</dbReference>
<dbReference type="Proteomes" id="UP000253318">
    <property type="component" value="Unassembled WGS sequence"/>
</dbReference>
<evidence type="ECO:0000256" key="6">
    <source>
        <dbReference type="ARBA" id="ARBA00022842"/>
    </source>
</evidence>
<dbReference type="PROSITE" id="PS00801">
    <property type="entry name" value="TRANSKETOLASE_1"/>
    <property type="match status" value="1"/>
</dbReference>
<dbReference type="InterPro" id="IPR020826">
    <property type="entry name" value="Transketolase_BS"/>
</dbReference>
<evidence type="ECO:0000256" key="4">
    <source>
        <dbReference type="ARBA" id="ARBA00022679"/>
    </source>
</evidence>
<evidence type="ECO:0000256" key="8">
    <source>
        <dbReference type="ARBA" id="ARBA00023052"/>
    </source>
</evidence>
<dbReference type="HAMAP" id="MF_00315">
    <property type="entry name" value="DXP_synth"/>
    <property type="match status" value="1"/>
</dbReference>
<dbReference type="GO" id="GO:0019288">
    <property type="term" value="P:isopentenyl diphosphate biosynthetic process, methylerythritol 4-phosphate pathway"/>
    <property type="evidence" value="ECO:0007669"/>
    <property type="project" value="TreeGrafter"/>
</dbReference>
<dbReference type="EC" id="2.2.1.7" evidence="10"/>
<feature type="region of interest" description="Disordered" evidence="11">
    <location>
        <begin position="629"/>
        <end position="650"/>
    </location>
</feature>
<dbReference type="InterPro" id="IPR033248">
    <property type="entry name" value="Transketolase_C"/>
</dbReference>
<comment type="cofactor">
    <cofactor evidence="10">
        <name>thiamine diphosphate</name>
        <dbReference type="ChEBI" id="CHEBI:58937"/>
    </cofactor>
    <text evidence="10">Binds 1 thiamine pyrophosphate per subunit.</text>
</comment>
<dbReference type="InterPro" id="IPR009014">
    <property type="entry name" value="Transketo_C/PFOR_II"/>
</dbReference>
<dbReference type="Pfam" id="PF13292">
    <property type="entry name" value="DXP_synthase_N"/>
    <property type="match status" value="1"/>
</dbReference>
<dbReference type="InterPro" id="IPR005475">
    <property type="entry name" value="Transketolase-like_Pyr-bd"/>
</dbReference>
<evidence type="ECO:0000313" key="13">
    <source>
        <dbReference type="EMBL" id="RCV60926.1"/>
    </source>
</evidence>
<feature type="binding site" evidence="10">
    <location>
        <position position="286"/>
    </location>
    <ligand>
        <name>thiamine diphosphate</name>
        <dbReference type="ChEBI" id="CHEBI:58937"/>
    </ligand>
</feature>
<dbReference type="PROSITE" id="PS00802">
    <property type="entry name" value="TRANSKETOLASE_2"/>
    <property type="match status" value="1"/>
</dbReference>
<gene>
    <name evidence="10 13" type="primary">dxs</name>
    <name evidence="13" type="ORF">DEF24_05530</name>
</gene>
<feature type="binding site" evidence="10">
    <location>
        <position position="175"/>
    </location>
    <ligand>
        <name>Mg(2+)</name>
        <dbReference type="ChEBI" id="CHEBI:18420"/>
    </ligand>
</feature>
<feature type="domain" description="Transketolase-like pyrimidine-binding" evidence="12">
    <location>
        <begin position="316"/>
        <end position="480"/>
    </location>
</feature>
<dbReference type="GO" id="GO:0009228">
    <property type="term" value="P:thiamine biosynthetic process"/>
    <property type="evidence" value="ECO:0007669"/>
    <property type="project" value="UniProtKB-UniRule"/>
</dbReference>
<dbReference type="InterPro" id="IPR029061">
    <property type="entry name" value="THDP-binding"/>
</dbReference>
<accession>A0A368T934</accession>
<dbReference type="GO" id="GO:0008661">
    <property type="term" value="F:1-deoxy-D-xylulose-5-phosphate synthase activity"/>
    <property type="evidence" value="ECO:0007669"/>
    <property type="project" value="UniProtKB-UniRule"/>
</dbReference>
<dbReference type="GO" id="GO:0016114">
    <property type="term" value="P:terpenoid biosynthetic process"/>
    <property type="evidence" value="ECO:0007669"/>
    <property type="project" value="UniProtKB-UniRule"/>
</dbReference>
<evidence type="ECO:0000256" key="10">
    <source>
        <dbReference type="HAMAP-Rule" id="MF_00315"/>
    </source>
</evidence>
<dbReference type="Pfam" id="PF02779">
    <property type="entry name" value="Transket_pyr"/>
    <property type="match status" value="1"/>
</dbReference>
<dbReference type="CDD" id="cd07033">
    <property type="entry name" value="TPP_PYR_DXS_TK_like"/>
    <property type="match status" value="1"/>
</dbReference>
<dbReference type="CDD" id="cd02007">
    <property type="entry name" value="TPP_DXS"/>
    <property type="match status" value="1"/>
</dbReference>
<feature type="binding site" evidence="10">
    <location>
        <position position="145"/>
    </location>
    <ligand>
        <name>Mg(2+)</name>
        <dbReference type="ChEBI" id="CHEBI:18420"/>
    </ligand>
</feature>
<comment type="subunit">
    <text evidence="3 10">Homodimer.</text>
</comment>
<evidence type="ECO:0000259" key="12">
    <source>
        <dbReference type="SMART" id="SM00861"/>
    </source>
</evidence>
<evidence type="ECO:0000256" key="2">
    <source>
        <dbReference type="ARBA" id="ARBA00011081"/>
    </source>
</evidence>
<protein>
    <recommendedName>
        <fullName evidence="10">1-deoxy-D-xylulose-5-phosphate synthase</fullName>
        <ecNumber evidence="10">2.2.1.7</ecNumber>
    </recommendedName>
    <alternativeName>
        <fullName evidence="10">1-deoxyxylulose-5-phosphate synthase</fullName>
        <shortName evidence="10">DXP synthase</shortName>
        <shortName evidence="10">DXPS</shortName>
    </alternativeName>
</protein>
<dbReference type="InterPro" id="IPR049557">
    <property type="entry name" value="Transketolase_CS"/>
</dbReference>
<feature type="binding site" evidence="10">
    <location>
        <position position="367"/>
    </location>
    <ligand>
        <name>thiamine diphosphate</name>
        <dbReference type="ChEBI" id="CHEBI:58937"/>
    </ligand>
</feature>
<organism evidence="13 14">
    <name type="scientific">Marinitenerispora sediminis</name>
    <dbReference type="NCBI Taxonomy" id="1931232"/>
    <lineage>
        <taxon>Bacteria</taxon>
        <taxon>Bacillati</taxon>
        <taxon>Actinomycetota</taxon>
        <taxon>Actinomycetes</taxon>
        <taxon>Streptosporangiales</taxon>
        <taxon>Nocardiopsidaceae</taxon>
        <taxon>Marinitenerispora</taxon>
    </lineage>
</organism>
<dbReference type="InterPro" id="IPR005477">
    <property type="entry name" value="Dxylulose-5-P_synthase"/>
</dbReference>
<comment type="caution">
    <text evidence="13">The sequence shown here is derived from an EMBL/GenBank/DDBJ whole genome shotgun (WGS) entry which is preliminary data.</text>
</comment>
<dbReference type="SUPFAM" id="SSF52922">
    <property type="entry name" value="TK C-terminal domain-like"/>
    <property type="match status" value="1"/>
</dbReference>
<feature type="binding site" evidence="10">
    <location>
        <begin position="146"/>
        <end position="147"/>
    </location>
    <ligand>
        <name>thiamine diphosphate</name>
        <dbReference type="ChEBI" id="CHEBI:58937"/>
    </ligand>
</feature>
<dbReference type="FunFam" id="3.40.50.970:FF:000005">
    <property type="entry name" value="1-deoxy-D-xylulose-5-phosphate synthase"/>
    <property type="match status" value="1"/>
</dbReference>
<reference evidence="13 14" key="1">
    <citation type="submission" date="2018-04" db="EMBL/GenBank/DDBJ databases">
        <title>Novel actinobacteria from marine sediment.</title>
        <authorList>
            <person name="Ng Z.Y."/>
            <person name="Tan G.Y.A."/>
        </authorList>
    </citation>
    <scope>NUCLEOTIDE SEQUENCE [LARGE SCALE GENOMIC DNA]</scope>
    <source>
        <strain evidence="13 14">TPS81</strain>
    </source>
</reference>
<evidence type="ECO:0000256" key="9">
    <source>
        <dbReference type="ARBA" id="ARBA00023229"/>
    </source>
</evidence>
<keyword evidence="14" id="KW-1185">Reference proteome</keyword>
<comment type="catalytic activity">
    <reaction evidence="10">
        <text>D-glyceraldehyde 3-phosphate + pyruvate + H(+) = 1-deoxy-D-xylulose 5-phosphate + CO2</text>
        <dbReference type="Rhea" id="RHEA:12605"/>
        <dbReference type="ChEBI" id="CHEBI:15361"/>
        <dbReference type="ChEBI" id="CHEBI:15378"/>
        <dbReference type="ChEBI" id="CHEBI:16526"/>
        <dbReference type="ChEBI" id="CHEBI:57792"/>
        <dbReference type="ChEBI" id="CHEBI:59776"/>
        <dbReference type="EC" id="2.2.1.7"/>
    </reaction>
</comment>
<evidence type="ECO:0000256" key="3">
    <source>
        <dbReference type="ARBA" id="ARBA00011738"/>
    </source>
</evidence>
<feature type="binding site" evidence="10">
    <location>
        <position position="73"/>
    </location>
    <ligand>
        <name>thiamine diphosphate</name>
        <dbReference type="ChEBI" id="CHEBI:58937"/>
    </ligand>
</feature>